<name>A0A565BKN6_9BRAS</name>
<accession>A0A565BKN6</accession>
<dbReference type="AlphaFoldDB" id="A0A565BKN6"/>
<reference evidence="2" key="1">
    <citation type="submission" date="2019-07" db="EMBL/GenBank/DDBJ databases">
        <authorList>
            <person name="Dittberner H."/>
        </authorList>
    </citation>
    <scope>NUCLEOTIDE SEQUENCE [LARGE SCALE GENOMIC DNA]</scope>
</reference>
<sequence>MVFSQPQNRKKNEDAKISRYANHQNVETANRSERLKTREEENQRGGDVRKLRPVGYWIGAGDCGSLPRQYLMYRATEKR</sequence>
<gene>
    <name evidence="2" type="ORF">ANE_LOCUS12192</name>
</gene>
<evidence type="ECO:0000313" key="2">
    <source>
        <dbReference type="EMBL" id="VVB01748.1"/>
    </source>
</evidence>
<protein>
    <submittedName>
        <fullName evidence="2">Uncharacterized protein</fullName>
    </submittedName>
</protein>
<dbReference type="Proteomes" id="UP000489600">
    <property type="component" value="Unassembled WGS sequence"/>
</dbReference>
<evidence type="ECO:0000313" key="3">
    <source>
        <dbReference type="Proteomes" id="UP000489600"/>
    </source>
</evidence>
<proteinExistence type="predicted"/>
<organism evidence="2 3">
    <name type="scientific">Arabis nemorensis</name>
    <dbReference type="NCBI Taxonomy" id="586526"/>
    <lineage>
        <taxon>Eukaryota</taxon>
        <taxon>Viridiplantae</taxon>
        <taxon>Streptophyta</taxon>
        <taxon>Embryophyta</taxon>
        <taxon>Tracheophyta</taxon>
        <taxon>Spermatophyta</taxon>
        <taxon>Magnoliopsida</taxon>
        <taxon>eudicotyledons</taxon>
        <taxon>Gunneridae</taxon>
        <taxon>Pentapetalae</taxon>
        <taxon>rosids</taxon>
        <taxon>malvids</taxon>
        <taxon>Brassicales</taxon>
        <taxon>Brassicaceae</taxon>
        <taxon>Arabideae</taxon>
        <taxon>Arabis</taxon>
    </lineage>
</organism>
<keyword evidence="3" id="KW-1185">Reference proteome</keyword>
<feature type="region of interest" description="Disordered" evidence="1">
    <location>
        <begin position="1"/>
        <end position="47"/>
    </location>
</feature>
<evidence type="ECO:0000256" key="1">
    <source>
        <dbReference type="SAM" id="MobiDB-lite"/>
    </source>
</evidence>
<feature type="compositionally biased region" description="Basic and acidic residues" evidence="1">
    <location>
        <begin position="30"/>
        <end position="47"/>
    </location>
</feature>
<comment type="caution">
    <text evidence="2">The sequence shown here is derived from an EMBL/GenBank/DDBJ whole genome shotgun (WGS) entry which is preliminary data.</text>
</comment>
<dbReference type="EMBL" id="CABITT030000004">
    <property type="protein sequence ID" value="VVB01748.1"/>
    <property type="molecule type" value="Genomic_DNA"/>
</dbReference>